<dbReference type="CDD" id="cd14332">
    <property type="entry name" value="UBA_RuvA_C"/>
    <property type="match status" value="1"/>
</dbReference>
<dbReference type="InterPro" id="IPR000085">
    <property type="entry name" value="RuvA"/>
</dbReference>
<organism evidence="8 9">
    <name type="scientific">Sporolactobacillus spathodeae</name>
    <dbReference type="NCBI Taxonomy" id="1465502"/>
    <lineage>
        <taxon>Bacteria</taxon>
        <taxon>Bacillati</taxon>
        <taxon>Bacillota</taxon>
        <taxon>Bacilli</taxon>
        <taxon>Bacillales</taxon>
        <taxon>Sporolactobacillaceae</taxon>
        <taxon>Sporolactobacillus</taxon>
    </lineage>
</organism>
<dbReference type="GO" id="GO:0003678">
    <property type="term" value="F:DNA helicase activity"/>
    <property type="evidence" value="ECO:0007669"/>
    <property type="project" value="UniProtKB-EC"/>
</dbReference>
<feature type="domain" description="Helix-hairpin-helix DNA-binding motif class 1" evidence="7">
    <location>
        <begin position="107"/>
        <end position="126"/>
    </location>
</feature>
<comment type="similarity">
    <text evidence="6">Belongs to the RuvA family.</text>
</comment>
<dbReference type="SMART" id="SM00278">
    <property type="entry name" value="HhH1"/>
    <property type="match status" value="2"/>
</dbReference>
<dbReference type="InterPro" id="IPR011114">
    <property type="entry name" value="RuvA_C"/>
</dbReference>
<accession>A0ABS2Q6S7</accession>
<dbReference type="NCBIfam" id="TIGR00084">
    <property type="entry name" value="ruvA"/>
    <property type="match status" value="1"/>
</dbReference>
<dbReference type="Gene3D" id="1.10.8.10">
    <property type="entry name" value="DNA helicase RuvA subunit, C-terminal domain"/>
    <property type="match status" value="1"/>
</dbReference>
<dbReference type="RefSeq" id="WP_205005768.1">
    <property type="nucleotide sequence ID" value="NZ_CBCRXA010000004.1"/>
</dbReference>
<feature type="region of interest" description="Domain III" evidence="6">
    <location>
        <begin position="146"/>
        <end position="196"/>
    </location>
</feature>
<dbReference type="GO" id="GO:0016787">
    <property type="term" value="F:hydrolase activity"/>
    <property type="evidence" value="ECO:0007669"/>
    <property type="project" value="UniProtKB-KW"/>
</dbReference>
<dbReference type="SUPFAM" id="SSF50249">
    <property type="entry name" value="Nucleic acid-binding proteins"/>
    <property type="match status" value="1"/>
</dbReference>
<reference evidence="8 9" key="1">
    <citation type="submission" date="2021-01" db="EMBL/GenBank/DDBJ databases">
        <title>Genomic Encyclopedia of Type Strains, Phase IV (KMG-IV): sequencing the most valuable type-strain genomes for metagenomic binning, comparative biology and taxonomic classification.</title>
        <authorList>
            <person name="Goeker M."/>
        </authorList>
    </citation>
    <scope>NUCLEOTIDE SEQUENCE [LARGE SCALE GENOMIC DNA]</scope>
    <source>
        <strain evidence="8 9">DSM 100968</strain>
    </source>
</reference>
<evidence type="ECO:0000256" key="4">
    <source>
        <dbReference type="ARBA" id="ARBA00023172"/>
    </source>
</evidence>
<evidence type="ECO:0000256" key="6">
    <source>
        <dbReference type="HAMAP-Rule" id="MF_00031"/>
    </source>
</evidence>
<keyword evidence="5 6" id="KW-0234">DNA repair</keyword>
<dbReference type="HAMAP" id="MF_00031">
    <property type="entry name" value="DNA_HJ_migration_RuvA"/>
    <property type="match status" value="1"/>
</dbReference>
<dbReference type="SUPFAM" id="SSF46929">
    <property type="entry name" value="DNA helicase RuvA subunit, C-terminal domain"/>
    <property type="match status" value="1"/>
</dbReference>
<comment type="function">
    <text evidence="6">The RuvA-RuvB-RuvC complex processes Holliday junction (HJ) DNA during genetic recombination and DNA repair, while the RuvA-RuvB complex plays an important role in the rescue of blocked DNA replication forks via replication fork reversal (RFR). RuvA specifically binds to HJ cruciform DNA, conferring on it an open structure. The RuvB hexamer acts as an ATP-dependent pump, pulling dsDNA into and through the RuvAB complex. HJ branch migration allows RuvC to scan DNA until it finds its consensus sequence, where it cleaves and resolves the cruciform DNA.</text>
</comment>
<gene>
    <name evidence="6" type="primary">ruvA</name>
    <name evidence="8" type="ORF">JOC27_000876</name>
</gene>
<comment type="caution">
    <text evidence="6">Lacks conserved residue(s) required for the propagation of feature annotation.</text>
</comment>
<dbReference type="InterPro" id="IPR003583">
    <property type="entry name" value="Hlx-hairpin-Hlx_DNA-bd_motif"/>
</dbReference>
<comment type="subcellular location">
    <subcellularLocation>
        <location evidence="6">Cytoplasm</location>
    </subcellularLocation>
</comment>
<keyword evidence="9" id="KW-1185">Reference proteome</keyword>
<evidence type="ECO:0000313" key="9">
    <source>
        <dbReference type="Proteomes" id="UP000823201"/>
    </source>
</evidence>
<dbReference type="Pfam" id="PF14520">
    <property type="entry name" value="HHH_5"/>
    <property type="match status" value="1"/>
</dbReference>
<protein>
    <recommendedName>
        <fullName evidence="6">Holliday junction branch migration complex subunit RuvA</fullName>
    </recommendedName>
</protein>
<evidence type="ECO:0000256" key="2">
    <source>
        <dbReference type="ARBA" id="ARBA00022763"/>
    </source>
</evidence>
<dbReference type="Gene3D" id="1.10.150.20">
    <property type="entry name" value="5' to 3' exonuclease, C-terminal subdomain"/>
    <property type="match status" value="1"/>
</dbReference>
<sequence length="196" mass="21920">MFDYIKGVLTYLSGNGIVLEQSGIGYQIVCANPFSYQPLLKKETVVFLFQYVREDTNILYGFKSREERELFIRLISVSGIGPKIALVVLASGETEEIIRAIEAEDERYLTRFPGIGKKTAGQIILDLKGKLKDFSIGVSHAAHPEEGNQSLDEASDALKMLGYSEKEIKRVLPVLSKQELTAENYVKEALRLLMKG</sequence>
<keyword evidence="4 6" id="KW-0233">DNA recombination</keyword>
<proteinExistence type="inferred from homology"/>
<comment type="domain">
    <text evidence="6">Has three domains with a flexible linker between the domains II and III and assumes an 'L' shape. Domain III is highly mobile and contacts RuvB.</text>
</comment>
<dbReference type="Pfam" id="PF01330">
    <property type="entry name" value="RuvA_N"/>
    <property type="match status" value="1"/>
</dbReference>
<evidence type="ECO:0000256" key="1">
    <source>
        <dbReference type="ARBA" id="ARBA00022490"/>
    </source>
</evidence>
<dbReference type="Gene3D" id="2.40.50.140">
    <property type="entry name" value="Nucleic acid-binding proteins"/>
    <property type="match status" value="1"/>
</dbReference>
<keyword evidence="2 6" id="KW-0227">DNA damage</keyword>
<comment type="caution">
    <text evidence="8">The sequence shown here is derived from an EMBL/GenBank/DDBJ whole genome shotgun (WGS) entry which is preliminary data.</text>
</comment>
<evidence type="ECO:0000256" key="3">
    <source>
        <dbReference type="ARBA" id="ARBA00023125"/>
    </source>
</evidence>
<name>A0ABS2Q6S7_9BACL</name>
<keyword evidence="8" id="KW-0378">Hydrolase</keyword>
<comment type="subunit">
    <text evidence="6">Homotetramer. Forms an RuvA(8)-RuvB(12)-Holliday junction (HJ) complex. HJ DNA is sandwiched between 2 RuvA tetramers; dsDNA enters through RuvA and exits via RuvB. An RuvB hexamer assembles on each DNA strand where it exits the tetramer. Each RuvB hexamer is contacted by two RuvA subunits (via domain III) on 2 adjacent RuvB subunits; this complex drives branch migration. In the full resolvosome a probable DNA-RuvA(4)-RuvB(12)-RuvC(2) complex forms which resolves the HJ.</text>
</comment>
<evidence type="ECO:0000313" key="8">
    <source>
        <dbReference type="EMBL" id="MBM7657433.1"/>
    </source>
</evidence>
<dbReference type="InterPro" id="IPR036267">
    <property type="entry name" value="RuvA_C_sf"/>
</dbReference>
<evidence type="ECO:0000256" key="5">
    <source>
        <dbReference type="ARBA" id="ARBA00023204"/>
    </source>
</evidence>
<dbReference type="InterPro" id="IPR010994">
    <property type="entry name" value="RuvA_2-like"/>
</dbReference>
<dbReference type="Proteomes" id="UP000823201">
    <property type="component" value="Unassembled WGS sequence"/>
</dbReference>
<dbReference type="Pfam" id="PF07499">
    <property type="entry name" value="RuvA_C"/>
    <property type="match status" value="1"/>
</dbReference>
<dbReference type="SUPFAM" id="SSF47781">
    <property type="entry name" value="RuvA domain 2-like"/>
    <property type="match status" value="1"/>
</dbReference>
<feature type="domain" description="Helix-hairpin-helix DNA-binding motif class 1" evidence="7">
    <location>
        <begin position="72"/>
        <end position="91"/>
    </location>
</feature>
<evidence type="ECO:0000259" key="7">
    <source>
        <dbReference type="SMART" id="SM00278"/>
    </source>
</evidence>
<keyword evidence="8" id="KW-0067">ATP-binding</keyword>
<keyword evidence="3 6" id="KW-0238">DNA-binding</keyword>
<keyword evidence="8" id="KW-0347">Helicase</keyword>
<dbReference type="InterPro" id="IPR013849">
    <property type="entry name" value="DNA_helicase_Holl-junc_RuvA_I"/>
</dbReference>
<keyword evidence="8" id="KW-0547">Nucleotide-binding</keyword>
<dbReference type="EMBL" id="JAFBEV010000005">
    <property type="protein sequence ID" value="MBM7657433.1"/>
    <property type="molecule type" value="Genomic_DNA"/>
</dbReference>
<dbReference type="InterPro" id="IPR012340">
    <property type="entry name" value="NA-bd_OB-fold"/>
</dbReference>
<keyword evidence="1 6" id="KW-0963">Cytoplasm</keyword>